<dbReference type="Pfam" id="PF11695">
    <property type="entry name" value="DUF3291"/>
    <property type="match status" value="1"/>
</dbReference>
<organism evidence="2 3">
    <name type="scientific">Kordiimonas lipolytica</name>
    <dbReference type="NCBI Taxonomy" id="1662421"/>
    <lineage>
        <taxon>Bacteria</taxon>
        <taxon>Pseudomonadati</taxon>
        <taxon>Pseudomonadota</taxon>
        <taxon>Alphaproteobacteria</taxon>
        <taxon>Kordiimonadales</taxon>
        <taxon>Kordiimonadaceae</taxon>
        <taxon>Kordiimonas</taxon>
    </lineage>
</organism>
<dbReference type="InterPro" id="IPR021708">
    <property type="entry name" value="DUF3291"/>
</dbReference>
<evidence type="ECO:0000313" key="2">
    <source>
        <dbReference type="EMBL" id="MFC4349904.1"/>
    </source>
</evidence>
<reference evidence="3" key="1">
    <citation type="journal article" date="2019" name="Int. J. Syst. Evol. Microbiol.">
        <title>The Global Catalogue of Microorganisms (GCM) 10K type strain sequencing project: providing services to taxonomists for standard genome sequencing and annotation.</title>
        <authorList>
            <consortium name="The Broad Institute Genomics Platform"/>
            <consortium name="The Broad Institute Genome Sequencing Center for Infectious Disease"/>
            <person name="Wu L."/>
            <person name="Ma J."/>
        </authorList>
    </citation>
    <scope>NUCLEOTIDE SEQUENCE [LARGE SCALE GENOMIC DNA]</scope>
    <source>
        <strain evidence="3">CGMCC 1.15304</strain>
    </source>
</reference>
<name>A0ABV8UG38_9PROT</name>
<dbReference type="RefSeq" id="WP_068144293.1">
    <property type="nucleotide sequence ID" value="NZ_JBHSCR010000036.1"/>
</dbReference>
<evidence type="ECO:0000313" key="3">
    <source>
        <dbReference type="Proteomes" id="UP001595776"/>
    </source>
</evidence>
<evidence type="ECO:0000259" key="1">
    <source>
        <dbReference type="Pfam" id="PF11695"/>
    </source>
</evidence>
<protein>
    <submittedName>
        <fullName evidence="2">DUF3291 domain-containing protein</fullName>
    </submittedName>
</protein>
<gene>
    <name evidence="2" type="ORF">ACFO5Q_18790</name>
</gene>
<proteinExistence type="predicted"/>
<dbReference type="EMBL" id="JBHSCR010000036">
    <property type="protein sequence ID" value="MFC4349904.1"/>
    <property type="molecule type" value="Genomic_DNA"/>
</dbReference>
<dbReference type="InterPro" id="IPR011008">
    <property type="entry name" value="Dimeric_a/b-barrel"/>
</dbReference>
<keyword evidence="3" id="KW-1185">Reference proteome</keyword>
<feature type="domain" description="DUF3291" evidence="1">
    <location>
        <begin position="18"/>
        <end position="154"/>
    </location>
</feature>
<dbReference type="Proteomes" id="UP001595776">
    <property type="component" value="Unassembled WGS sequence"/>
</dbReference>
<accession>A0ABV8UG38</accession>
<sequence>MPRSNHPGEGFSPANFELAQLNVGKIKYPKDSPEMADFVSALDHINGLAEQSDGFIWRLKDESGSAMSFSLFDDDTLPNLSVWRDRESLFTYVYKTAHTDYLARRKEWFHMPSEGHLVLWWVPKGHRPTIEEAARHLEYLRKNGPTPMAFTFKRAFGADGEPLVGKPVAQPV</sequence>
<dbReference type="SUPFAM" id="SSF54909">
    <property type="entry name" value="Dimeric alpha+beta barrel"/>
    <property type="match status" value="1"/>
</dbReference>
<comment type="caution">
    <text evidence="2">The sequence shown here is derived from an EMBL/GenBank/DDBJ whole genome shotgun (WGS) entry which is preliminary data.</text>
</comment>